<protein>
    <submittedName>
        <fullName evidence="1">Uncharacterized protein</fullName>
    </submittedName>
</protein>
<reference evidence="1 2" key="1">
    <citation type="submission" date="2023-05" db="EMBL/GenBank/DDBJ databases">
        <title>Draft genome of Paenibacillus sp. CCS26.</title>
        <authorList>
            <person name="Akita H."/>
            <person name="Shinto Y."/>
            <person name="Kimura Z."/>
        </authorList>
    </citation>
    <scope>NUCLEOTIDE SEQUENCE [LARGE SCALE GENOMIC DNA]</scope>
    <source>
        <strain evidence="1 2">CCS26</strain>
    </source>
</reference>
<name>A0ABQ6NX48_9BACL</name>
<organism evidence="1 2">
    <name type="scientific">Paenibacillus glycanilyticus</name>
    <dbReference type="NCBI Taxonomy" id="126569"/>
    <lineage>
        <taxon>Bacteria</taxon>
        <taxon>Bacillati</taxon>
        <taxon>Bacillota</taxon>
        <taxon>Bacilli</taxon>
        <taxon>Bacillales</taxon>
        <taxon>Paenibacillaceae</taxon>
        <taxon>Paenibacillus</taxon>
    </lineage>
</organism>
<comment type="caution">
    <text evidence="1">The sequence shown here is derived from an EMBL/GenBank/DDBJ whole genome shotgun (WGS) entry which is preliminary data.</text>
</comment>
<dbReference type="Proteomes" id="UP001285921">
    <property type="component" value="Unassembled WGS sequence"/>
</dbReference>
<proteinExistence type="predicted"/>
<sequence length="56" mass="6677">MKREASGLRRIAVERRMFYAEWSFLSTLDFIQRSVGKTYRCLVYSGFRTVKFAYIA</sequence>
<dbReference type="EMBL" id="BTCL01000034">
    <property type="protein sequence ID" value="GMK48707.1"/>
    <property type="molecule type" value="Genomic_DNA"/>
</dbReference>
<evidence type="ECO:0000313" key="1">
    <source>
        <dbReference type="EMBL" id="GMK48707.1"/>
    </source>
</evidence>
<gene>
    <name evidence="1" type="ORF">PghCCS26_58370</name>
</gene>
<keyword evidence="2" id="KW-1185">Reference proteome</keyword>
<evidence type="ECO:0000313" key="2">
    <source>
        <dbReference type="Proteomes" id="UP001285921"/>
    </source>
</evidence>
<accession>A0ABQ6NX48</accession>